<dbReference type="InterPro" id="IPR004045">
    <property type="entry name" value="Glutathione_S-Trfase_N"/>
</dbReference>
<evidence type="ECO:0000313" key="6">
    <source>
        <dbReference type="Proteomes" id="UP000246145"/>
    </source>
</evidence>
<evidence type="ECO:0000256" key="1">
    <source>
        <dbReference type="ARBA" id="ARBA00007409"/>
    </source>
</evidence>
<dbReference type="PANTHER" id="PTHR44051:SF19">
    <property type="entry name" value="DISULFIDE-BOND OXIDOREDUCTASE YFCG"/>
    <property type="match status" value="1"/>
</dbReference>
<dbReference type="SFLD" id="SFLDG01150">
    <property type="entry name" value="Main.1:_Beta-like"/>
    <property type="match status" value="1"/>
</dbReference>
<evidence type="ECO:0000259" key="3">
    <source>
        <dbReference type="PROSITE" id="PS50404"/>
    </source>
</evidence>
<evidence type="ECO:0000313" key="5">
    <source>
        <dbReference type="EMBL" id="PVY68097.1"/>
    </source>
</evidence>
<dbReference type="InterPro" id="IPR036282">
    <property type="entry name" value="Glutathione-S-Trfase_C_sf"/>
</dbReference>
<dbReference type="Pfam" id="PF00043">
    <property type="entry name" value="GST_C"/>
    <property type="match status" value="1"/>
</dbReference>
<evidence type="ECO:0000259" key="4">
    <source>
        <dbReference type="PROSITE" id="PS50405"/>
    </source>
</evidence>
<comment type="similarity">
    <text evidence="1">Belongs to the GST superfamily.</text>
</comment>
<dbReference type="SUPFAM" id="SSF52833">
    <property type="entry name" value="Thioredoxin-like"/>
    <property type="match status" value="1"/>
</dbReference>
<reference evidence="5 6" key="1">
    <citation type="submission" date="2018-04" db="EMBL/GenBank/DDBJ databases">
        <title>Genomic Encyclopedia of Type Strains, Phase IV (KMG-IV): sequencing the most valuable type-strain genomes for metagenomic binning, comparative biology and taxonomic classification.</title>
        <authorList>
            <person name="Goeker M."/>
        </authorList>
    </citation>
    <scope>NUCLEOTIDE SEQUENCE [LARGE SCALE GENOMIC DNA]</scope>
    <source>
        <strain evidence="5 6">DSM 10065</strain>
    </source>
</reference>
<dbReference type="PANTHER" id="PTHR44051">
    <property type="entry name" value="GLUTATHIONE S-TRANSFERASE-RELATED"/>
    <property type="match status" value="1"/>
</dbReference>
<feature type="domain" description="GST N-terminal" evidence="3">
    <location>
        <begin position="1"/>
        <end position="81"/>
    </location>
</feature>
<dbReference type="InterPro" id="IPR040079">
    <property type="entry name" value="Glutathione_S-Trfase"/>
</dbReference>
<accession>A0A2U1CQD4</accession>
<proteinExistence type="inferred from homology"/>
<protein>
    <submittedName>
        <fullName evidence="5">Glutathione S-transferase</fullName>
    </submittedName>
</protein>
<feature type="domain" description="GST C-terminal" evidence="4">
    <location>
        <begin position="86"/>
        <end position="206"/>
    </location>
</feature>
<dbReference type="Gene3D" id="3.40.30.10">
    <property type="entry name" value="Glutaredoxin"/>
    <property type="match status" value="1"/>
</dbReference>
<gene>
    <name evidence="5" type="ORF">C7440_0486</name>
</gene>
<sequence>MLKIWGRTNSVNVKKALWCAEELGLSYERIDAGGPFGIVNEPAYRALNPNGLIPTLEDDGLVLWESNVIVRYLAARQGAVHLYPAGAAERARLEMWMDWVASSIMEPYRQLFWNTVRLAPEQRDHAAAEKGLQELSRLLAMADHALAGQPYLSGESFGVADIPLGCIAYSWFNMPIQRPELPHFQAWYQRLAERPAYQKIVIIPLT</sequence>
<keyword evidence="6" id="KW-1185">Reference proteome</keyword>
<dbReference type="PROSITE" id="PS50405">
    <property type="entry name" value="GST_CTER"/>
    <property type="match status" value="1"/>
</dbReference>
<dbReference type="FunFam" id="3.40.30.10:FF:000039">
    <property type="entry name" value="Glutathione S-transferase domain"/>
    <property type="match status" value="1"/>
</dbReference>
<keyword evidence="2 5" id="KW-0808">Transferase</keyword>
<dbReference type="Pfam" id="PF13409">
    <property type="entry name" value="GST_N_2"/>
    <property type="match status" value="1"/>
</dbReference>
<dbReference type="InterPro" id="IPR010987">
    <property type="entry name" value="Glutathione-S-Trfase_C-like"/>
</dbReference>
<dbReference type="Proteomes" id="UP000246145">
    <property type="component" value="Unassembled WGS sequence"/>
</dbReference>
<dbReference type="PROSITE" id="PS50404">
    <property type="entry name" value="GST_NTER"/>
    <property type="match status" value="1"/>
</dbReference>
<organism evidence="5 6">
    <name type="scientific">Pusillimonas noertemannii</name>
    <dbReference type="NCBI Taxonomy" id="305977"/>
    <lineage>
        <taxon>Bacteria</taxon>
        <taxon>Pseudomonadati</taxon>
        <taxon>Pseudomonadota</taxon>
        <taxon>Betaproteobacteria</taxon>
        <taxon>Burkholderiales</taxon>
        <taxon>Alcaligenaceae</taxon>
        <taxon>Pusillimonas</taxon>
    </lineage>
</organism>
<dbReference type="OrthoDB" id="5958450at2"/>
<dbReference type="RefSeq" id="WP_116517345.1">
    <property type="nucleotide sequence ID" value="NZ_JACCEX010000001.1"/>
</dbReference>
<dbReference type="InterPro" id="IPR036249">
    <property type="entry name" value="Thioredoxin-like_sf"/>
</dbReference>
<dbReference type="SFLD" id="SFLDS00019">
    <property type="entry name" value="Glutathione_Transferase_(cytos"/>
    <property type="match status" value="1"/>
</dbReference>
<evidence type="ECO:0000256" key="2">
    <source>
        <dbReference type="ARBA" id="ARBA00022679"/>
    </source>
</evidence>
<dbReference type="STRING" id="1231391.GCA_000308195_02657"/>
<name>A0A2U1CQD4_9BURK</name>
<dbReference type="CDD" id="cd03047">
    <property type="entry name" value="GST_N_2"/>
    <property type="match status" value="1"/>
</dbReference>
<dbReference type="CDD" id="cd03180">
    <property type="entry name" value="GST_C_2"/>
    <property type="match status" value="1"/>
</dbReference>
<dbReference type="Gene3D" id="1.20.1050.10">
    <property type="match status" value="1"/>
</dbReference>
<dbReference type="EMBL" id="QEKO01000001">
    <property type="protein sequence ID" value="PVY68097.1"/>
    <property type="molecule type" value="Genomic_DNA"/>
</dbReference>
<dbReference type="AlphaFoldDB" id="A0A2U1CQD4"/>
<dbReference type="GO" id="GO:0016740">
    <property type="term" value="F:transferase activity"/>
    <property type="evidence" value="ECO:0007669"/>
    <property type="project" value="UniProtKB-KW"/>
</dbReference>
<dbReference type="SFLD" id="SFLDG00358">
    <property type="entry name" value="Main_(cytGST)"/>
    <property type="match status" value="1"/>
</dbReference>
<dbReference type="SUPFAM" id="SSF47616">
    <property type="entry name" value="GST C-terminal domain-like"/>
    <property type="match status" value="1"/>
</dbReference>
<comment type="caution">
    <text evidence="5">The sequence shown here is derived from an EMBL/GenBank/DDBJ whole genome shotgun (WGS) entry which is preliminary data.</text>
</comment>
<dbReference type="InterPro" id="IPR004046">
    <property type="entry name" value="GST_C"/>
</dbReference>